<evidence type="ECO:0000313" key="2">
    <source>
        <dbReference type="Proteomes" id="UP001198163"/>
    </source>
</evidence>
<dbReference type="EMBL" id="JAINWA010000003">
    <property type="protein sequence ID" value="MCD1655342.1"/>
    <property type="molecule type" value="Genomic_DNA"/>
</dbReference>
<dbReference type="RefSeq" id="WP_230756361.1">
    <property type="nucleotide sequence ID" value="NZ_JAINWA010000003.1"/>
</dbReference>
<keyword evidence="2" id="KW-1185">Reference proteome</keyword>
<organism evidence="1 2">
    <name type="scientific">Teretinema zuelzerae</name>
    <dbReference type="NCBI Taxonomy" id="156"/>
    <lineage>
        <taxon>Bacteria</taxon>
        <taxon>Pseudomonadati</taxon>
        <taxon>Spirochaetota</taxon>
        <taxon>Spirochaetia</taxon>
        <taxon>Spirochaetales</taxon>
        <taxon>Treponemataceae</taxon>
        <taxon>Teretinema</taxon>
    </lineage>
</organism>
<proteinExistence type="predicted"/>
<dbReference type="Proteomes" id="UP001198163">
    <property type="component" value="Unassembled WGS sequence"/>
</dbReference>
<gene>
    <name evidence="1" type="ORF">K7J14_11620</name>
</gene>
<comment type="caution">
    <text evidence="1">The sequence shown here is derived from an EMBL/GenBank/DDBJ whole genome shotgun (WGS) entry which is preliminary data.</text>
</comment>
<name>A0AAE3EIY2_9SPIR</name>
<protein>
    <submittedName>
        <fullName evidence="1">Uncharacterized protein</fullName>
    </submittedName>
</protein>
<sequence length="70" mass="8384">MKQCELKVFDDGECAVRKVTQPPSFQTNMMFDSQQELQEYLKSFLGIRWPIREVLDSIESSKDYEWVEFK</sequence>
<accession>A0AAE3EIY2</accession>
<evidence type="ECO:0000313" key="1">
    <source>
        <dbReference type="EMBL" id="MCD1655342.1"/>
    </source>
</evidence>
<reference evidence="1" key="1">
    <citation type="submission" date="2021-08" db="EMBL/GenBank/DDBJ databases">
        <title>Comparative analyses of Brucepasteria parasyntrophica and Teretinema zuelzerae.</title>
        <authorList>
            <person name="Song Y."/>
            <person name="Brune A."/>
        </authorList>
    </citation>
    <scope>NUCLEOTIDE SEQUENCE</scope>
    <source>
        <strain evidence="1">DSM 1903</strain>
    </source>
</reference>
<dbReference type="AlphaFoldDB" id="A0AAE3EIY2"/>